<dbReference type="Proteomes" id="UP000831775">
    <property type="component" value="Chromosome"/>
</dbReference>
<sequence length="359" mass="40022">MDDFDEDLIRALQLDGRAQFSALAEDLGVHRTLVAQRVNELLSSGEIRIMAAVHPRAVGLPVQVNLQLRISGPTSPVFEHLREFPNVVFLSEISGQSQAVVEVWAANLEDVGRTVREIQAIPGVIDVQLAIYDRVLRRLRLGEDPELTDLVFDEFDVALMAQLQTDGRLTFGELARRTGRSASACRARVLRLLESRVMRIGAVRSRLSITTSVLSGVGIMLTGEDDDLASAEELLLRIPTIEFAARTLGRYGLIATIAARSVADYTEIVRTIRAHPSVHLVETWIHAFVWLERYEWSLDRLVAYQSAAENSRVNMARPLPHTIEVSTSKGAQDEHRRQNQEHGAEPRRQGEGSRRQGDG</sequence>
<dbReference type="InterPro" id="IPR019887">
    <property type="entry name" value="Tscrpt_reg_AsnC/Lrp_C"/>
</dbReference>
<dbReference type="InterPro" id="IPR019888">
    <property type="entry name" value="Tscrpt_reg_AsnC-like"/>
</dbReference>
<dbReference type="InterPro" id="IPR000485">
    <property type="entry name" value="AsnC-type_HTH_dom"/>
</dbReference>
<evidence type="ECO:0000256" key="2">
    <source>
        <dbReference type="ARBA" id="ARBA00023125"/>
    </source>
</evidence>
<dbReference type="PRINTS" id="PR00033">
    <property type="entry name" value="HTHASNC"/>
</dbReference>
<dbReference type="SMART" id="SM00344">
    <property type="entry name" value="HTH_ASNC"/>
    <property type="match status" value="2"/>
</dbReference>
<dbReference type="InterPro" id="IPR011008">
    <property type="entry name" value="Dimeric_a/b-barrel"/>
</dbReference>
<gene>
    <name evidence="6" type="ORF">MUN76_05465</name>
</gene>
<dbReference type="InterPro" id="IPR036390">
    <property type="entry name" value="WH_DNA-bd_sf"/>
</dbReference>
<accession>A0ABY4FZ54</accession>
<evidence type="ECO:0000259" key="5">
    <source>
        <dbReference type="PROSITE" id="PS50956"/>
    </source>
</evidence>
<feature type="region of interest" description="Disordered" evidence="4">
    <location>
        <begin position="323"/>
        <end position="359"/>
    </location>
</feature>
<dbReference type="Gene3D" id="3.30.70.920">
    <property type="match status" value="2"/>
</dbReference>
<evidence type="ECO:0000313" key="6">
    <source>
        <dbReference type="EMBL" id="UOQ61419.1"/>
    </source>
</evidence>
<dbReference type="Gene3D" id="1.10.10.10">
    <property type="entry name" value="Winged helix-like DNA-binding domain superfamily/Winged helix DNA-binding domain"/>
    <property type="match status" value="2"/>
</dbReference>
<keyword evidence="2" id="KW-0238">DNA-binding</keyword>
<evidence type="ECO:0000256" key="1">
    <source>
        <dbReference type="ARBA" id="ARBA00023015"/>
    </source>
</evidence>
<dbReference type="RefSeq" id="WP_244687862.1">
    <property type="nucleotide sequence ID" value="NZ_CP095043.1"/>
</dbReference>
<dbReference type="Pfam" id="PF13404">
    <property type="entry name" value="HTH_AsnC-type"/>
    <property type="match status" value="2"/>
</dbReference>
<keyword evidence="3" id="KW-0804">Transcription</keyword>
<keyword evidence="7" id="KW-1185">Reference proteome</keyword>
<dbReference type="EMBL" id="CP095043">
    <property type="protein sequence ID" value="UOQ61419.1"/>
    <property type="molecule type" value="Genomic_DNA"/>
</dbReference>
<evidence type="ECO:0000256" key="4">
    <source>
        <dbReference type="SAM" id="MobiDB-lite"/>
    </source>
</evidence>
<proteinExistence type="predicted"/>
<evidence type="ECO:0000313" key="7">
    <source>
        <dbReference type="Proteomes" id="UP000831775"/>
    </source>
</evidence>
<dbReference type="Pfam" id="PF01037">
    <property type="entry name" value="AsnC_trans_reg"/>
    <property type="match status" value="2"/>
</dbReference>
<reference evidence="6 7" key="1">
    <citation type="submission" date="2022-04" db="EMBL/GenBank/DDBJ databases">
        <title>Leucobacter sp. isolated from rhizosphere of onion.</title>
        <authorList>
            <person name="Won M."/>
            <person name="Lee C.-M."/>
            <person name="Woen H.-Y."/>
            <person name="Kwon S.-W."/>
        </authorList>
    </citation>
    <scope>NUCLEOTIDE SEQUENCE [LARGE SCALE GENOMIC DNA]</scope>
    <source>
        <strain evidence="6 7">H25R-14</strain>
    </source>
</reference>
<name>A0ABY4FZ54_9MICO</name>
<dbReference type="InterPro" id="IPR036388">
    <property type="entry name" value="WH-like_DNA-bd_sf"/>
</dbReference>
<organism evidence="6 7">
    <name type="scientific">Leucobacter rhizosphaerae</name>
    <dbReference type="NCBI Taxonomy" id="2932245"/>
    <lineage>
        <taxon>Bacteria</taxon>
        <taxon>Bacillati</taxon>
        <taxon>Actinomycetota</taxon>
        <taxon>Actinomycetes</taxon>
        <taxon>Micrococcales</taxon>
        <taxon>Microbacteriaceae</taxon>
        <taxon>Leucobacter</taxon>
    </lineage>
</organism>
<dbReference type="PROSITE" id="PS50956">
    <property type="entry name" value="HTH_ASNC_2"/>
    <property type="match status" value="2"/>
</dbReference>
<feature type="domain" description="HTH asnC-type" evidence="5">
    <location>
        <begin position="1"/>
        <end position="61"/>
    </location>
</feature>
<feature type="compositionally biased region" description="Basic and acidic residues" evidence="4">
    <location>
        <begin position="331"/>
        <end position="359"/>
    </location>
</feature>
<keyword evidence="1" id="KW-0805">Transcription regulation</keyword>
<evidence type="ECO:0000256" key="3">
    <source>
        <dbReference type="ARBA" id="ARBA00023163"/>
    </source>
</evidence>
<feature type="domain" description="HTH asnC-type" evidence="5">
    <location>
        <begin position="152"/>
        <end position="220"/>
    </location>
</feature>
<protein>
    <submittedName>
        <fullName evidence="6">Lrp/AsnC family transcriptional regulator</fullName>
    </submittedName>
</protein>
<dbReference type="SUPFAM" id="SSF46785">
    <property type="entry name" value="Winged helix' DNA-binding domain"/>
    <property type="match status" value="2"/>
</dbReference>
<dbReference type="PANTHER" id="PTHR30154:SF34">
    <property type="entry name" value="TRANSCRIPTIONAL REGULATOR AZLB"/>
    <property type="match status" value="1"/>
</dbReference>
<dbReference type="PANTHER" id="PTHR30154">
    <property type="entry name" value="LEUCINE-RESPONSIVE REGULATORY PROTEIN"/>
    <property type="match status" value="1"/>
</dbReference>
<dbReference type="SUPFAM" id="SSF54909">
    <property type="entry name" value="Dimeric alpha+beta barrel"/>
    <property type="match status" value="2"/>
</dbReference>